<dbReference type="Gene3D" id="3.10.520.10">
    <property type="entry name" value="ApbE-like domains"/>
    <property type="match status" value="1"/>
</dbReference>
<keyword evidence="8" id="KW-0460">Magnesium</keyword>
<evidence type="ECO:0000313" key="12">
    <source>
        <dbReference type="Proteomes" id="UP001501598"/>
    </source>
</evidence>
<dbReference type="EC" id="2.7.1.180" evidence="2"/>
<protein>
    <recommendedName>
        <fullName evidence="3">FAD:protein FMN transferase</fullName>
        <ecNumber evidence="2">2.7.1.180</ecNumber>
    </recommendedName>
    <alternativeName>
        <fullName evidence="9">Flavin transferase</fullName>
    </alternativeName>
</protein>
<sequence length="268" mass="27468">MLDEAVALLSGDLTALDLACSRFRPDSEIRRAETGAGVEVSPLLAAHLDAALRAAELTDGLVDPTVGTCLEGIGYDRDLAAVTDGPDAPRPAPGWWRLGRYGRTVVIPRGVRVDLGSTAKALAADHAAARITDRTGAGVLVNLGGDIAVAGRAPLGGWRVRVGEDHTADSGPVVTLRSGGLATSGTTRRRWRRAGNTRHHVVDPRTGLPTAGPWRTVSVAAATCLDANTAATAALVLGADAAARLAAAGLPARLVGTDGRVTHVGGWV</sequence>
<evidence type="ECO:0000256" key="5">
    <source>
        <dbReference type="ARBA" id="ARBA00022679"/>
    </source>
</evidence>
<evidence type="ECO:0000256" key="8">
    <source>
        <dbReference type="ARBA" id="ARBA00022842"/>
    </source>
</evidence>
<comment type="catalytic activity">
    <reaction evidence="10">
        <text>L-threonyl-[protein] + FAD = FMN-L-threonyl-[protein] + AMP + H(+)</text>
        <dbReference type="Rhea" id="RHEA:36847"/>
        <dbReference type="Rhea" id="RHEA-COMP:11060"/>
        <dbReference type="Rhea" id="RHEA-COMP:11061"/>
        <dbReference type="ChEBI" id="CHEBI:15378"/>
        <dbReference type="ChEBI" id="CHEBI:30013"/>
        <dbReference type="ChEBI" id="CHEBI:57692"/>
        <dbReference type="ChEBI" id="CHEBI:74257"/>
        <dbReference type="ChEBI" id="CHEBI:456215"/>
        <dbReference type="EC" id="2.7.1.180"/>
    </reaction>
</comment>
<dbReference type="GO" id="GO:0016740">
    <property type="term" value="F:transferase activity"/>
    <property type="evidence" value="ECO:0007669"/>
    <property type="project" value="UniProtKB-KW"/>
</dbReference>
<dbReference type="InterPro" id="IPR024932">
    <property type="entry name" value="ApbE"/>
</dbReference>
<proteinExistence type="predicted"/>
<dbReference type="Pfam" id="PF02424">
    <property type="entry name" value="ApbE"/>
    <property type="match status" value="1"/>
</dbReference>
<dbReference type="InterPro" id="IPR003374">
    <property type="entry name" value="ApbE-like_sf"/>
</dbReference>
<evidence type="ECO:0000256" key="2">
    <source>
        <dbReference type="ARBA" id="ARBA00011955"/>
    </source>
</evidence>
<keyword evidence="7" id="KW-0274">FAD</keyword>
<dbReference type="SUPFAM" id="SSF143631">
    <property type="entry name" value="ApbE-like"/>
    <property type="match status" value="1"/>
</dbReference>
<evidence type="ECO:0000256" key="1">
    <source>
        <dbReference type="ARBA" id="ARBA00001946"/>
    </source>
</evidence>
<dbReference type="Proteomes" id="UP001501598">
    <property type="component" value="Unassembled WGS sequence"/>
</dbReference>
<evidence type="ECO:0000256" key="9">
    <source>
        <dbReference type="ARBA" id="ARBA00031306"/>
    </source>
</evidence>
<comment type="cofactor">
    <cofactor evidence="1">
        <name>Mg(2+)</name>
        <dbReference type="ChEBI" id="CHEBI:18420"/>
    </cofactor>
</comment>
<gene>
    <name evidence="11" type="ORF">GCM10023175_62920</name>
</gene>
<comment type="caution">
    <text evidence="11">The sequence shown here is derived from an EMBL/GenBank/DDBJ whole genome shotgun (WGS) entry which is preliminary data.</text>
</comment>
<keyword evidence="4" id="KW-0285">Flavoprotein</keyword>
<keyword evidence="6" id="KW-0479">Metal-binding</keyword>
<keyword evidence="12" id="KW-1185">Reference proteome</keyword>
<accession>A0ABP8S2W4</accession>
<evidence type="ECO:0000256" key="7">
    <source>
        <dbReference type="ARBA" id="ARBA00022827"/>
    </source>
</evidence>
<evidence type="ECO:0000256" key="3">
    <source>
        <dbReference type="ARBA" id="ARBA00016337"/>
    </source>
</evidence>
<evidence type="ECO:0000256" key="6">
    <source>
        <dbReference type="ARBA" id="ARBA00022723"/>
    </source>
</evidence>
<evidence type="ECO:0000313" key="11">
    <source>
        <dbReference type="EMBL" id="GAA4557806.1"/>
    </source>
</evidence>
<dbReference type="EMBL" id="BAABGT010000104">
    <property type="protein sequence ID" value="GAA4557806.1"/>
    <property type="molecule type" value="Genomic_DNA"/>
</dbReference>
<organism evidence="11 12">
    <name type="scientific">Pseudonocardia xishanensis</name>
    <dbReference type="NCBI Taxonomy" id="630995"/>
    <lineage>
        <taxon>Bacteria</taxon>
        <taxon>Bacillati</taxon>
        <taxon>Actinomycetota</taxon>
        <taxon>Actinomycetes</taxon>
        <taxon>Pseudonocardiales</taxon>
        <taxon>Pseudonocardiaceae</taxon>
        <taxon>Pseudonocardia</taxon>
    </lineage>
</organism>
<evidence type="ECO:0000256" key="4">
    <source>
        <dbReference type="ARBA" id="ARBA00022630"/>
    </source>
</evidence>
<dbReference type="PANTHER" id="PTHR30040:SF2">
    <property type="entry name" value="FAD:PROTEIN FMN TRANSFERASE"/>
    <property type="match status" value="1"/>
</dbReference>
<keyword evidence="5 11" id="KW-0808">Transferase</keyword>
<dbReference type="PANTHER" id="PTHR30040">
    <property type="entry name" value="THIAMINE BIOSYNTHESIS LIPOPROTEIN APBE"/>
    <property type="match status" value="1"/>
</dbReference>
<evidence type="ECO:0000256" key="10">
    <source>
        <dbReference type="ARBA" id="ARBA00048540"/>
    </source>
</evidence>
<name>A0ABP8S2W4_9PSEU</name>
<reference evidence="12" key="1">
    <citation type="journal article" date="2019" name="Int. J. Syst. Evol. Microbiol.">
        <title>The Global Catalogue of Microorganisms (GCM) 10K type strain sequencing project: providing services to taxonomists for standard genome sequencing and annotation.</title>
        <authorList>
            <consortium name="The Broad Institute Genomics Platform"/>
            <consortium name="The Broad Institute Genome Sequencing Center for Infectious Disease"/>
            <person name="Wu L."/>
            <person name="Ma J."/>
        </authorList>
    </citation>
    <scope>NUCLEOTIDE SEQUENCE [LARGE SCALE GENOMIC DNA]</scope>
    <source>
        <strain evidence="12">JCM 17906</strain>
    </source>
</reference>